<dbReference type="RefSeq" id="WP_120948513.1">
    <property type="nucleotide sequence ID" value="NZ_QXQP01000017.1"/>
</dbReference>
<keyword evidence="10" id="KW-1185">Reference proteome</keyword>
<dbReference type="AlphaFoldDB" id="A0A553UQJ3"/>
<keyword evidence="5 9" id="KW-0378">Hydrolase</keyword>
<comment type="cofactor">
    <cofactor evidence="1 7">
        <name>Mg(2+)</name>
        <dbReference type="ChEBI" id="CHEBI:18420"/>
    </cofactor>
</comment>
<feature type="binding site" evidence="7">
    <location>
        <position position="88"/>
    </location>
    <ligand>
        <name>Mg(2+)</name>
        <dbReference type="ChEBI" id="CHEBI:18420"/>
        <label>1</label>
    </ligand>
</feature>
<keyword evidence="7" id="KW-0479">Metal-binding</keyword>
<keyword evidence="4" id="KW-0963">Cytoplasm</keyword>
<name>A0A553UQJ3_9HELI</name>
<dbReference type="OrthoDB" id="5360793at2"/>
<dbReference type="GO" id="GO:0019693">
    <property type="term" value="P:ribose phosphate metabolic process"/>
    <property type="evidence" value="ECO:0007669"/>
    <property type="project" value="TreeGrafter"/>
</dbReference>
<comment type="subcellular location">
    <subcellularLocation>
        <location evidence="2">Cytoplasm</location>
    </subcellularLocation>
</comment>
<evidence type="ECO:0000256" key="2">
    <source>
        <dbReference type="ARBA" id="ARBA00004496"/>
    </source>
</evidence>
<dbReference type="InterPro" id="IPR004385">
    <property type="entry name" value="NDP_pyrophosphatase"/>
</dbReference>
<organism evidence="9 10">
    <name type="scientific">Helicobacter mehlei</name>
    <dbReference type="NCBI Taxonomy" id="2316080"/>
    <lineage>
        <taxon>Bacteria</taxon>
        <taxon>Pseudomonadati</taxon>
        <taxon>Campylobacterota</taxon>
        <taxon>Epsilonproteobacteria</taxon>
        <taxon>Campylobacterales</taxon>
        <taxon>Helicobacteraceae</taxon>
        <taxon>Helicobacter</taxon>
    </lineage>
</organism>
<feature type="binding site" evidence="7">
    <location>
        <position position="109"/>
    </location>
    <ligand>
        <name>Mg(2+)</name>
        <dbReference type="ChEBI" id="CHEBI:18420"/>
        <label>1</label>
    </ligand>
</feature>
<evidence type="ECO:0000256" key="3">
    <source>
        <dbReference type="ARBA" id="ARBA00011738"/>
    </source>
</evidence>
<dbReference type="FunFam" id="3.90.79.10:FF:000035">
    <property type="entry name" value="Uridine diphosphate glucose pyrophosphatase"/>
    <property type="match status" value="1"/>
</dbReference>
<feature type="binding site" evidence="7">
    <location>
        <position position="158"/>
    </location>
    <ligand>
        <name>Mg(2+)</name>
        <dbReference type="ChEBI" id="CHEBI:18420"/>
        <label>1</label>
    </ligand>
</feature>
<evidence type="ECO:0000256" key="1">
    <source>
        <dbReference type="ARBA" id="ARBA00001946"/>
    </source>
</evidence>
<comment type="caution">
    <text evidence="9">The sequence shown here is derived from an EMBL/GenBank/DDBJ whole genome shotgun (WGS) entry which is preliminary data.</text>
</comment>
<dbReference type="PANTHER" id="PTHR11839:SF15">
    <property type="entry name" value="URIDINE DIPHOSPHATE GLUCOSE PYROPHOSPHATASE NUDT14"/>
    <property type="match status" value="1"/>
</dbReference>
<dbReference type="PANTHER" id="PTHR11839">
    <property type="entry name" value="UDP/ADP-SUGAR PYROPHOSPHATASE"/>
    <property type="match status" value="1"/>
</dbReference>
<dbReference type="InterPro" id="IPR015797">
    <property type="entry name" value="NUDIX_hydrolase-like_dom_sf"/>
</dbReference>
<evidence type="ECO:0000313" key="10">
    <source>
        <dbReference type="Proteomes" id="UP000319322"/>
    </source>
</evidence>
<evidence type="ECO:0000313" key="9">
    <source>
        <dbReference type="EMBL" id="TSA82487.1"/>
    </source>
</evidence>
<accession>A0A553UQJ3</accession>
<reference evidence="9" key="2">
    <citation type="submission" date="2019-07" db="EMBL/GenBank/DDBJ databases">
        <authorList>
            <person name="Papic B."/>
        </authorList>
    </citation>
    <scope>NUCLEOTIDE SEQUENCE [LARGE SCALE GENOMIC DNA]</scope>
    <source>
        <strain evidence="9">L8b</strain>
    </source>
</reference>
<dbReference type="GO" id="GO:0005737">
    <property type="term" value="C:cytoplasm"/>
    <property type="evidence" value="ECO:0007669"/>
    <property type="project" value="UniProtKB-SubCell"/>
</dbReference>
<evidence type="ECO:0000256" key="6">
    <source>
        <dbReference type="ARBA" id="ARBA00022842"/>
    </source>
</evidence>
<comment type="subunit">
    <text evidence="3">Homodimer.</text>
</comment>
<dbReference type="EMBL" id="VKGC01000014">
    <property type="protein sequence ID" value="TSA82487.1"/>
    <property type="molecule type" value="Genomic_DNA"/>
</dbReference>
<protein>
    <submittedName>
        <fullName evidence="9">NUDIX hydrolase</fullName>
    </submittedName>
</protein>
<dbReference type="Proteomes" id="UP000319322">
    <property type="component" value="Unassembled WGS sequence"/>
</dbReference>
<proteinExistence type="predicted"/>
<keyword evidence="6 7" id="KW-0460">Magnesium</keyword>
<reference evidence="9" key="1">
    <citation type="submission" date="2019-07" db="EMBL/GenBank/DDBJ databases">
        <title>Helicobacter labacensis sp. nov., Helicobacter mehlei sp. nov. and Helicobacter vulpis sp. nov., isolated from gastric mucosa of red fox (Vulpis vulpis).</title>
        <authorList>
            <person name="Kusar D."/>
            <person name="Gruntar I."/>
            <person name="Pate M."/>
            <person name="Zajc U."/>
            <person name="Ocepek M."/>
        </authorList>
    </citation>
    <scope>NUCLEOTIDE SEQUENCE [LARGE SCALE GENOMIC DNA]</scope>
    <source>
        <strain evidence="9">L8b</strain>
    </source>
</reference>
<dbReference type="GO" id="GO:0046872">
    <property type="term" value="F:metal ion binding"/>
    <property type="evidence" value="ECO:0007669"/>
    <property type="project" value="UniProtKB-KW"/>
</dbReference>
<gene>
    <name evidence="9" type="ORF">FNE76_05650</name>
</gene>
<evidence type="ECO:0000256" key="8">
    <source>
        <dbReference type="PIRSR" id="PIRSR604385-3"/>
    </source>
</evidence>
<dbReference type="SUPFAM" id="SSF55811">
    <property type="entry name" value="Nudix"/>
    <property type="match status" value="1"/>
</dbReference>
<evidence type="ECO:0000256" key="7">
    <source>
        <dbReference type="PIRSR" id="PIRSR604385-2"/>
    </source>
</evidence>
<dbReference type="CDD" id="cd18887">
    <property type="entry name" value="NUDIX_UGPPase_Nudt14"/>
    <property type="match status" value="1"/>
</dbReference>
<evidence type="ECO:0000256" key="4">
    <source>
        <dbReference type="ARBA" id="ARBA00022490"/>
    </source>
</evidence>
<dbReference type="GO" id="GO:0006753">
    <property type="term" value="P:nucleoside phosphate metabolic process"/>
    <property type="evidence" value="ECO:0007669"/>
    <property type="project" value="TreeGrafter"/>
</dbReference>
<dbReference type="NCBIfam" id="TIGR00052">
    <property type="entry name" value="nudix-type nucleoside diphosphatase, YffH/AdpP family"/>
    <property type="match status" value="1"/>
</dbReference>
<sequence>MPKIAYSNIQVIDCPNSLYFKPKRILYEEEGVSKSWDMVRVHDSVAVLLYHMQKQSFVLVKQFRPPVFVSACLYGGQTHDGYTYELCAGIVDKTHKSIEEIACEEVLEECGYEVTPSMLEKIGVFYSTTGISGSKQTMFFAPIAQEHYRHKGGGVGIENIELIYLPLAETEGFIQDEQKCKSIGLGYALTWFQNYCKDRHA</sequence>
<feature type="short sequence motif" description="Nudix box" evidence="8">
    <location>
        <begin position="89"/>
        <end position="112"/>
    </location>
</feature>
<evidence type="ECO:0000256" key="5">
    <source>
        <dbReference type="ARBA" id="ARBA00022801"/>
    </source>
</evidence>
<dbReference type="Gene3D" id="3.90.79.10">
    <property type="entry name" value="Nucleoside Triphosphate Pyrophosphohydrolase"/>
    <property type="match status" value="1"/>
</dbReference>
<dbReference type="GO" id="GO:0016818">
    <property type="term" value="F:hydrolase activity, acting on acid anhydrides, in phosphorus-containing anhydrides"/>
    <property type="evidence" value="ECO:0007669"/>
    <property type="project" value="InterPro"/>
</dbReference>
<feature type="binding site" evidence="7">
    <location>
        <position position="105"/>
    </location>
    <ligand>
        <name>Mg(2+)</name>
        <dbReference type="ChEBI" id="CHEBI:18420"/>
        <label>1</label>
    </ligand>
</feature>